<keyword evidence="1" id="KW-0653">Protein transport</keyword>
<dbReference type="PANTHER" id="PTHR47909:SF2">
    <property type="entry name" value="GPI INOSITOL-DEACYLASE"/>
    <property type="match status" value="1"/>
</dbReference>
<accession>A0ABD3RD04</accession>
<comment type="caution">
    <text evidence="5">The sequence shown here is derived from an EMBL/GenBank/DDBJ whole genome shotgun (WGS) entry which is preliminary data.</text>
</comment>
<gene>
    <name evidence="5" type="ORF">ACHAXA_000339</name>
</gene>
<comment type="subcellular location">
    <subcellularLocation>
        <location evidence="1">Endoplasmic reticulum membrane</location>
    </subcellularLocation>
</comment>
<dbReference type="SUPFAM" id="SSF53474">
    <property type="entry name" value="alpha/beta-Hydrolases"/>
    <property type="match status" value="1"/>
</dbReference>
<dbReference type="InterPro" id="IPR012908">
    <property type="entry name" value="PGAP1-ab_dom-like"/>
</dbReference>
<dbReference type="AlphaFoldDB" id="A0ABD3RD04"/>
<proteinExistence type="inferred from homology"/>
<name>A0ABD3RD04_9STRA</name>
<evidence type="ECO:0000259" key="4">
    <source>
        <dbReference type="Pfam" id="PF07819"/>
    </source>
</evidence>
<dbReference type="InterPro" id="IPR029058">
    <property type="entry name" value="AB_hydrolase_fold"/>
</dbReference>
<evidence type="ECO:0000313" key="5">
    <source>
        <dbReference type="EMBL" id="KAL3809656.1"/>
    </source>
</evidence>
<comment type="function">
    <text evidence="1">Involved in inositol deacylation of GPI-anchored proteins which plays important roles in the quality control and ER-associated degradation of GPI-anchored proteins.</text>
</comment>
<keyword evidence="3" id="KW-0732">Signal</keyword>
<dbReference type="GO" id="GO:0005789">
    <property type="term" value="C:endoplasmic reticulum membrane"/>
    <property type="evidence" value="ECO:0007669"/>
    <property type="project" value="UniProtKB-SubCell"/>
</dbReference>
<dbReference type="GO" id="GO:0015031">
    <property type="term" value="P:protein transport"/>
    <property type="evidence" value="ECO:0007669"/>
    <property type="project" value="UniProtKB-KW"/>
</dbReference>
<feature type="chain" id="PRO_5044857218" description="GPI inositol-deacylase" evidence="3">
    <location>
        <begin position="24"/>
        <end position="395"/>
    </location>
</feature>
<dbReference type="GO" id="GO:0016787">
    <property type="term" value="F:hydrolase activity"/>
    <property type="evidence" value="ECO:0007669"/>
    <property type="project" value="UniProtKB-KW"/>
</dbReference>
<dbReference type="Gene3D" id="3.40.50.1820">
    <property type="entry name" value="alpha/beta hydrolase"/>
    <property type="match status" value="1"/>
</dbReference>
<keyword evidence="1" id="KW-0472">Membrane</keyword>
<keyword evidence="6" id="KW-1185">Reference proteome</keyword>
<protein>
    <recommendedName>
        <fullName evidence="1">GPI inositol-deacylase</fullName>
        <ecNumber evidence="1">3.1.-.-</ecNumber>
    </recommendedName>
</protein>
<sequence>MVSFAESLGIVLLLISALGRVGGFAAIGPSTFRHRHRKKSPSCRGVEASSGRHALPPSHRGGATPDLPSVRAAVIVPGFLTGRDEFVGLARTLSDFGIPSVVVPMPNWHWLPCLGGRSMRPMLERIDYAVRHLAGVAGSLVDLERAVSNDDDAGSVPYTGADPQLLIPNFSYNMFDLYQDFRNNPGGVLEVGGSAEVDEYPLWNPRGSFSPQAPEPAGKIVLIGHSAGGWISRAYLSERNYGGKSYNGRRLVHSLVTLGSPHGNAPGPAFKGVEWVNREVMDSSSGVRALAVGGTGYRGDSSGDFTRGAYSFCCPVGSDGSQYDGDGVTPIQSALAMKQHVPHADTLVLEDVGHFCWSDSFGGDIVAPDLTKCHKEGRPWYGDKDVVEKWAGWLY</sequence>
<keyword evidence="1" id="KW-0256">Endoplasmic reticulum</keyword>
<dbReference type="PANTHER" id="PTHR47909">
    <property type="entry name" value="ALPHA/BETA-HYDROLASES SUPERFAMILY PROTEIN"/>
    <property type="match status" value="1"/>
</dbReference>
<evidence type="ECO:0000256" key="1">
    <source>
        <dbReference type="RuleBase" id="RU365011"/>
    </source>
</evidence>
<keyword evidence="1" id="KW-0378">Hydrolase</keyword>
<evidence type="ECO:0000256" key="2">
    <source>
        <dbReference type="SAM" id="MobiDB-lite"/>
    </source>
</evidence>
<dbReference type="EMBL" id="JALLPB020000387">
    <property type="protein sequence ID" value="KAL3809656.1"/>
    <property type="molecule type" value="Genomic_DNA"/>
</dbReference>
<dbReference type="EC" id="3.1.-.-" evidence="1"/>
<feature type="signal peptide" evidence="3">
    <location>
        <begin position="1"/>
        <end position="23"/>
    </location>
</feature>
<dbReference type="Pfam" id="PF07819">
    <property type="entry name" value="PGAP1"/>
    <property type="match status" value="1"/>
</dbReference>
<reference evidence="5 6" key="1">
    <citation type="submission" date="2024-10" db="EMBL/GenBank/DDBJ databases">
        <title>Updated reference genomes for cyclostephanoid diatoms.</title>
        <authorList>
            <person name="Roberts W.R."/>
            <person name="Alverson A.J."/>
        </authorList>
    </citation>
    <scope>NUCLEOTIDE SEQUENCE [LARGE SCALE GENOMIC DNA]</scope>
    <source>
        <strain evidence="5 6">AJA228-03</strain>
    </source>
</reference>
<feature type="domain" description="GPI inositol-deacylase PGAP1-like alpha/beta" evidence="4">
    <location>
        <begin position="216"/>
        <end position="266"/>
    </location>
</feature>
<dbReference type="Proteomes" id="UP001530377">
    <property type="component" value="Unassembled WGS sequence"/>
</dbReference>
<comment type="similarity">
    <text evidence="1">Belongs to the GPI inositol-deacylase family.</text>
</comment>
<organism evidence="5 6">
    <name type="scientific">Cyclostephanos tholiformis</name>
    <dbReference type="NCBI Taxonomy" id="382380"/>
    <lineage>
        <taxon>Eukaryota</taxon>
        <taxon>Sar</taxon>
        <taxon>Stramenopiles</taxon>
        <taxon>Ochrophyta</taxon>
        <taxon>Bacillariophyta</taxon>
        <taxon>Coscinodiscophyceae</taxon>
        <taxon>Thalassiosirophycidae</taxon>
        <taxon>Stephanodiscales</taxon>
        <taxon>Stephanodiscaceae</taxon>
        <taxon>Cyclostephanos</taxon>
    </lineage>
</organism>
<evidence type="ECO:0000256" key="3">
    <source>
        <dbReference type="SAM" id="SignalP"/>
    </source>
</evidence>
<keyword evidence="1" id="KW-0813">Transport</keyword>
<evidence type="ECO:0000313" key="6">
    <source>
        <dbReference type="Proteomes" id="UP001530377"/>
    </source>
</evidence>
<feature type="region of interest" description="Disordered" evidence="2">
    <location>
        <begin position="34"/>
        <end position="66"/>
    </location>
</feature>